<keyword evidence="2" id="KW-0378">Hydrolase</keyword>
<dbReference type="eggNOG" id="COG1787">
    <property type="taxonomic scope" value="Bacteria"/>
</dbReference>
<dbReference type="AlphaFoldDB" id="K9VIE8"/>
<dbReference type="SUPFAM" id="SSF52980">
    <property type="entry name" value="Restriction endonuclease-like"/>
    <property type="match status" value="1"/>
</dbReference>
<dbReference type="Gene3D" id="3.40.1350.10">
    <property type="match status" value="1"/>
</dbReference>
<proteinExistence type="predicted"/>
<dbReference type="KEGG" id="oni:Osc7112_2583"/>
<keyword evidence="2" id="KW-0540">Nuclease</keyword>
<evidence type="ECO:0000313" key="3">
    <source>
        <dbReference type="Proteomes" id="UP000010478"/>
    </source>
</evidence>
<name>K9VIE8_9CYAN</name>
<gene>
    <name evidence="2" type="ORF">Osc7112_2583</name>
</gene>
<dbReference type="PANTHER" id="PTHR30015">
    <property type="entry name" value="MRR RESTRICTION SYSTEM PROTEIN"/>
    <property type="match status" value="1"/>
</dbReference>
<dbReference type="GO" id="GO:0009307">
    <property type="term" value="P:DNA restriction-modification system"/>
    <property type="evidence" value="ECO:0007669"/>
    <property type="project" value="InterPro"/>
</dbReference>
<evidence type="ECO:0000313" key="2">
    <source>
        <dbReference type="EMBL" id="AFZ07000.1"/>
    </source>
</evidence>
<dbReference type="Proteomes" id="UP000010478">
    <property type="component" value="Chromosome"/>
</dbReference>
<dbReference type="Pfam" id="PF04471">
    <property type="entry name" value="Mrr_cat"/>
    <property type="match status" value="1"/>
</dbReference>
<dbReference type="InterPro" id="IPR007560">
    <property type="entry name" value="Restrct_endonuc_IV_Mrr"/>
</dbReference>
<sequence>MLDFILVAAIVFAAVNMIWEWVDTWKEEEPRKCLSDSGILEVDEMTGKEFENFLAFHFINCGYIVNLTKDSQDYGADIILYKDGSKTVVQAKRTKRPVGIKAVQEVAGAVRYYKGNKAIVITNNRFTKNAYNLADSNQVELWDRKRLMEFILIAKNCSK</sequence>
<dbReference type="OrthoDB" id="9797274at2"/>
<dbReference type="HOGENOM" id="CLU_101688_0_1_3"/>
<accession>K9VIE8</accession>
<evidence type="ECO:0000259" key="1">
    <source>
        <dbReference type="Pfam" id="PF04471"/>
    </source>
</evidence>
<dbReference type="InterPro" id="IPR052906">
    <property type="entry name" value="Type_IV_Methyl-Rstrct_Enzyme"/>
</dbReference>
<dbReference type="GO" id="GO:0003677">
    <property type="term" value="F:DNA binding"/>
    <property type="evidence" value="ECO:0007669"/>
    <property type="project" value="InterPro"/>
</dbReference>
<protein>
    <submittedName>
        <fullName evidence="2">Restriction endonuclease</fullName>
    </submittedName>
</protein>
<keyword evidence="2" id="KW-0255">Endonuclease</keyword>
<dbReference type="REBASE" id="57988">
    <property type="entry name" value="Oni7112MrrP"/>
</dbReference>
<dbReference type="RefSeq" id="WP_015176290.1">
    <property type="nucleotide sequence ID" value="NC_019729.1"/>
</dbReference>
<dbReference type="InterPro" id="IPR011335">
    <property type="entry name" value="Restrct_endonuc-II-like"/>
</dbReference>
<organism evidence="2 3">
    <name type="scientific">Phormidium nigroviride PCC 7112</name>
    <dbReference type="NCBI Taxonomy" id="179408"/>
    <lineage>
        <taxon>Bacteria</taxon>
        <taxon>Bacillati</taxon>
        <taxon>Cyanobacteriota</taxon>
        <taxon>Cyanophyceae</taxon>
        <taxon>Oscillatoriophycideae</taxon>
        <taxon>Oscillatoriales</taxon>
        <taxon>Oscillatoriaceae</taxon>
        <taxon>Phormidium</taxon>
    </lineage>
</organism>
<dbReference type="PANTHER" id="PTHR30015:SF6">
    <property type="entry name" value="SLL1429 PROTEIN"/>
    <property type="match status" value="1"/>
</dbReference>
<feature type="domain" description="Restriction endonuclease type IV Mrr" evidence="1">
    <location>
        <begin position="43"/>
        <end position="150"/>
    </location>
</feature>
<keyword evidence="3" id="KW-1185">Reference proteome</keyword>
<dbReference type="EMBL" id="CP003614">
    <property type="protein sequence ID" value="AFZ07000.1"/>
    <property type="molecule type" value="Genomic_DNA"/>
</dbReference>
<dbReference type="GO" id="GO:0015666">
    <property type="term" value="F:restriction endodeoxyribonuclease activity"/>
    <property type="evidence" value="ECO:0007669"/>
    <property type="project" value="TreeGrafter"/>
</dbReference>
<reference evidence="2 3" key="1">
    <citation type="submission" date="2012-05" db="EMBL/GenBank/DDBJ databases">
        <title>Finished chromosome of genome of Oscillatoria sp. PCC 7112.</title>
        <authorList>
            <consortium name="US DOE Joint Genome Institute"/>
            <person name="Gugger M."/>
            <person name="Coursin T."/>
            <person name="Rippka R."/>
            <person name="Tandeau De Marsac N."/>
            <person name="Huntemann M."/>
            <person name="Wei C.-L."/>
            <person name="Han J."/>
            <person name="Detter J.C."/>
            <person name="Han C."/>
            <person name="Tapia R."/>
            <person name="Davenport K."/>
            <person name="Daligault H."/>
            <person name="Erkkila T."/>
            <person name="Gu W."/>
            <person name="Munk A.C.C."/>
            <person name="Teshima H."/>
            <person name="Xu Y."/>
            <person name="Chain P."/>
            <person name="Chen A."/>
            <person name="Krypides N."/>
            <person name="Mavromatis K."/>
            <person name="Markowitz V."/>
            <person name="Szeto E."/>
            <person name="Ivanova N."/>
            <person name="Mikhailova N."/>
            <person name="Ovchinnikova G."/>
            <person name="Pagani I."/>
            <person name="Pati A."/>
            <person name="Goodwin L."/>
            <person name="Peters L."/>
            <person name="Pitluck S."/>
            <person name="Woyke T."/>
            <person name="Kerfeld C."/>
        </authorList>
    </citation>
    <scope>NUCLEOTIDE SEQUENCE [LARGE SCALE GENOMIC DNA]</scope>
    <source>
        <strain evidence="2 3">PCC 7112</strain>
    </source>
</reference>
<dbReference type="InterPro" id="IPR011856">
    <property type="entry name" value="tRNA_endonuc-like_dom_sf"/>
</dbReference>